<name>A0AAU9W6Y8_9CNID</name>
<dbReference type="EMBL" id="CALNXJ010000010">
    <property type="protein sequence ID" value="CAH3106323.1"/>
    <property type="molecule type" value="Genomic_DNA"/>
</dbReference>
<evidence type="ECO:0000313" key="3">
    <source>
        <dbReference type="Proteomes" id="UP001159428"/>
    </source>
</evidence>
<feature type="compositionally biased region" description="Basic and acidic residues" evidence="1">
    <location>
        <begin position="93"/>
        <end position="102"/>
    </location>
</feature>
<feature type="region of interest" description="Disordered" evidence="1">
    <location>
        <begin position="126"/>
        <end position="148"/>
    </location>
</feature>
<evidence type="ECO:0000256" key="1">
    <source>
        <dbReference type="SAM" id="MobiDB-lite"/>
    </source>
</evidence>
<keyword evidence="3" id="KW-1185">Reference proteome</keyword>
<comment type="caution">
    <text evidence="2">The sequence shown here is derived from an EMBL/GenBank/DDBJ whole genome shotgun (WGS) entry which is preliminary data.</text>
</comment>
<dbReference type="Proteomes" id="UP001159428">
    <property type="component" value="Unassembled WGS sequence"/>
</dbReference>
<reference evidence="2 3" key="1">
    <citation type="submission" date="2022-05" db="EMBL/GenBank/DDBJ databases">
        <authorList>
            <consortium name="Genoscope - CEA"/>
            <person name="William W."/>
        </authorList>
    </citation>
    <scope>NUCLEOTIDE SEQUENCE [LARGE SCALE GENOMIC DNA]</scope>
</reference>
<gene>
    <name evidence="2" type="ORF">PMEA_00001453</name>
</gene>
<feature type="region of interest" description="Disordered" evidence="1">
    <location>
        <begin position="86"/>
        <end position="106"/>
    </location>
</feature>
<sequence>MERRNSYSRPFLRPTTASRVAEVRNMRESLLLAKASQGFATETDITLKNIFRERAKAIAYLQQLYERRYGLLNAKSDGFKIQSNAETNSFQSRSEEKDEVKAPRVRRVSLDANKTDETRKRIQEFLTRELPGQSGQSKDTQREKSKVESAGNVFGEEGFNLDALFDTKGSESHGKEQVTSKAPFRVRSRVSGICLSHCHSHLPSANNMAKMQRKFSEPLFPVRSPCILRESSHRNLSSPLVVTQISQRLTKLDNVTNSHRPLTAKEKTSAGKIVVKRRCLTPMPTEKQSFLFNSGT</sequence>
<proteinExistence type="predicted"/>
<dbReference type="AlphaFoldDB" id="A0AAU9W6Y8"/>
<evidence type="ECO:0000313" key="2">
    <source>
        <dbReference type="EMBL" id="CAH3106323.1"/>
    </source>
</evidence>
<protein>
    <submittedName>
        <fullName evidence="2">Uncharacterized protein</fullName>
    </submittedName>
</protein>
<accession>A0AAU9W6Y8</accession>
<organism evidence="2 3">
    <name type="scientific">Pocillopora meandrina</name>
    <dbReference type="NCBI Taxonomy" id="46732"/>
    <lineage>
        <taxon>Eukaryota</taxon>
        <taxon>Metazoa</taxon>
        <taxon>Cnidaria</taxon>
        <taxon>Anthozoa</taxon>
        <taxon>Hexacorallia</taxon>
        <taxon>Scleractinia</taxon>
        <taxon>Astrocoeniina</taxon>
        <taxon>Pocilloporidae</taxon>
        <taxon>Pocillopora</taxon>
    </lineage>
</organism>